<reference evidence="2 3" key="1">
    <citation type="submission" date="2019-05" db="EMBL/GenBank/DDBJ databases">
        <title>Another draft genome of Portunus trituberculatus and its Hox gene families provides insights of decapod evolution.</title>
        <authorList>
            <person name="Jeong J.-H."/>
            <person name="Song I."/>
            <person name="Kim S."/>
            <person name="Choi T."/>
            <person name="Kim D."/>
            <person name="Ryu S."/>
            <person name="Kim W."/>
        </authorList>
    </citation>
    <scope>NUCLEOTIDE SEQUENCE [LARGE SCALE GENOMIC DNA]</scope>
    <source>
        <tissue evidence="2">Muscle</tissue>
    </source>
</reference>
<feature type="chain" id="PRO_5023024712" evidence="1">
    <location>
        <begin position="24"/>
        <end position="162"/>
    </location>
</feature>
<feature type="signal peptide" evidence="1">
    <location>
        <begin position="1"/>
        <end position="23"/>
    </location>
</feature>
<name>A0A5B7DM19_PORTR</name>
<keyword evidence="3" id="KW-1185">Reference proteome</keyword>
<dbReference type="AlphaFoldDB" id="A0A5B7DM19"/>
<sequence length="162" mass="18325">MNPGVSLQCTMVFPMALPQAVMASAVAGEVSGVFIIWEDIRHSSEEIYTLIRRRKQATEISKSILPTIQAFQQMWYSSKDIYKLMRERKRIESRSIQENSQQYKRASPRSTILTASNMKGTRRRLTMKPGVSLHSTVTLPMAFPQAVMALKVSPEVSGMRTT</sequence>
<dbReference type="EMBL" id="VSRR010001055">
    <property type="protein sequence ID" value="MPC22143.1"/>
    <property type="molecule type" value="Genomic_DNA"/>
</dbReference>
<organism evidence="2 3">
    <name type="scientific">Portunus trituberculatus</name>
    <name type="common">Swimming crab</name>
    <name type="synonym">Neptunus trituberculatus</name>
    <dbReference type="NCBI Taxonomy" id="210409"/>
    <lineage>
        <taxon>Eukaryota</taxon>
        <taxon>Metazoa</taxon>
        <taxon>Ecdysozoa</taxon>
        <taxon>Arthropoda</taxon>
        <taxon>Crustacea</taxon>
        <taxon>Multicrustacea</taxon>
        <taxon>Malacostraca</taxon>
        <taxon>Eumalacostraca</taxon>
        <taxon>Eucarida</taxon>
        <taxon>Decapoda</taxon>
        <taxon>Pleocyemata</taxon>
        <taxon>Brachyura</taxon>
        <taxon>Eubrachyura</taxon>
        <taxon>Portunoidea</taxon>
        <taxon>Portunidae</taxon>
        <taxon>Portuninae</taxon>
        <taxon>Portunus</taxon>
    </lineage>
</organism>
<comment type="caution">
    <text evidence="2">The sequence shown here is derived from an EMBL/GenBank/DDBJ whole genome shotgun (WGS) entry which is preliminary data.</text>
</comment>
<keyword evidence="1" id="KW-0732">Signal</keyword>
<proteinExistence type="predicted"/>
<evidence type="ECO:0000256" key="1">
    <source>
        <dbReference type="SAM" id="SignalP"/>
    </source>
</evidence>
<protein>
    <submittedName>
        <fullName evidence="2">Uncharacterized protein</fullName>
    </submittedName>
</protein>
<dbReference type="Proteomes" id="UP000324222">
    <property type="component" value="Unassembled WGS sequence"/>
</dbReference>
<gene>
    <name evidence="2" type="ORF">E2C01_015149</name>
</gene>
<evidence type="ECO:0000313" key="3">
    <source>
        <dbReference type="Proteomes" id="UP000324222"/>
    </source>
</evidence>
<evidence type="ECO:0000313" key="2">
    <source>
        <dbReference type="EMBL" id="MPC22143.1"/>
    </source>
</evidence>
<accession>A0A5B7DM19</accession>